<dbReference type="InterPro" id="IPR003599">
    <property type="entry name" value="Ig_sub"/>
</dbReference>
<dbReference type="InterPro" id="IPR013783">
    <property type="entry name" value="Ig-like_fold"/>
</dbReference>
<accession>A0A183CUP5</accession>
<keyword evidence="2" id="KW-0393">Immunoglobulin domain</keyword>
<dbReference type="Proteomes" id="UP000271098">
    <property type="component" value="Unassembled WGS sequence"/>
</dbReference>
<reference evidence="4 5" key="2">
    <citation type="submission" date="2018-11" db="EMBL/GenBank/DDBJ databases">
        <authorList>
            <consortium name="Pathogen Informatics"/>
        </authorList>
    </citation>
    <scope>NUCLEOTIDE SEQUENCE [LARGE SCALE GENOMIC DNA]</scope>
</reference>
<dbReference type="InterPro" id="IPR036179">
    <property type="entry name" value="Ig-like_dom_sf"/>
</dbReference>
<dbReference type="PANTHER" id="PTHR10075:SF14">
    <property type="entry name" value="CELL ADHESION MOLECULE DSCAM2-RELATED"/>
    <property type="match status" value="1"/>
</dbReference>
<dbReference type="Gene3D" id="2.60.40.10">
    <property type="entry name" value="Immunoglobulins"/>
    <property type="match status" value="2"/>
</dbReference>
<evidence type="ECO:0000256" key="2">
    <source>
        <dbReference type="ARBA" id="ARBA00023319"/>
    </source>
</evidence>
<evidence type="ECO:0000313" key="6">
    <source>
        <dbReference type="WBParaSite" id="GPUH_0000018501-mRNA-1"/>
    </source>
</evidence>
<dbReference type="WBParaSite" id="GPUH_0000018501-mRNA-1">
    <property type="protein sequence ID" value="GPUH_0000018501-mRNA-1"/>
    <property type="gene ID" value="GPUH_0000018501"/>
</dbReference>
<evidence type="ECO:0000256" key="1">
    <source>
        <dbReference type="ARBA" id="ARBA00022737"/>
    </source>
</evidence>
<dbReference type="GO" id="GO:0005886">
    <property type="term" value="C:plasma membrane"/>
    <property type="evidence" value="ECO:0007669"/>
    <property type="project" value="TreeGrafter"/>
</dbReference>
<dbReference type="OrthoDB" id="10055367at2759"/>
<protein>
    <submittedName>
        <fullName evidence="6">Ig-like domain-containing protein</fullName>
    </submittedName>
</protein>
<keyword evidence="5" id="KW-1185">Reference proteome</keyword>
<feature type="domain" description="Ig-like" evidence="3">
    <location>
        <begin position="75"/>
        <end position="160"/>
    </location>
</feature>
<dbReference type="EMBL" id="UYRT01000140">
    <property type="protein sequence ID" value="VDK27578.1"/>
    <property type="molecule type" value="Genomic_DNA"/>
</dbReference>
<reference evidence="6" key="1">
    <citation type="submission" date="2016-06" db="UniProtKB">
        <authorList>
            <consortium name="WormBaseParasite"/>
        </authorList>
    </citation>
    <scope>IDENTIFICATION</scope>
</reference>
<organism evidence="6">
    <name type="scientific">Gongylonema pulchrum</name>
    <dbReference type="NCBI Taxonomy" id="637853"/>
    <lineage>
        <taxon>Eukaryota</taxon>
        <taxon>Metazoa</taxon>
        <taxon>Ecdysozoa</taxon>
        <taxon>Nematoda</taxon>
        <taxon>Chromadorea</taxon>
        <taxon>Rhabditida</taxon>
        <taxon>Spirurina</taxon>
        <taxon>Spiruromorpha</taxon>
        <taxon>Spiruroidea</taxon>
        <taxon>Gongylonematidae</taxon>
        <taxon>Gongylonema</taxon>
    </lineage>
</organism>
<evidence type="ECO:0000313" key="4">
    <source>
        <dbReference type="EMBL" id="VDK27578.1"/>
    </source>
</evidence>
<keyword evidence="1" id="KW-0677">Repeat</keyword>
<evidence type="ECO:0000313" key="5">
    <source>
        <dbReference type="Proteomes" id="UP000271098"/>
    </source>
</evidence>
<dbReference type="SUPFAM" id="SSF48726">
    <property type="entry name" value="Immunoglobulin"/>
    <property type="match status" value="2"/>
</dbReference>
<dbReference type="InterPro" id="IPR003598">
    <property type="entry name" value="Ig_sub2"/>
</dbReference>
<dbReference type="AlphaFoldDB" id="A0A183CUP5"/>
<dbReference type="PANTHER" id="PTHR10075">
    <property type="entry name" value="BASIGIN RELATED"/>
    <property type="match status" value="1"/>
</dbReference>
<dbReference type="SMART" id="SM00408">
    <property type="entry name" value="IGc2"/>
    <property type="match status" value="2"/>
</dbReference>
<dbReference type="Pfam" id="PF13927">
    <property type="entry name" value="Ig_3"/>
    <property type="match status" value="1"/>
</dbReference>
<dbReference type="FunFam" id="2.60.40.10:FF:000637">
    <property type="entry name" value="Basement membrane proteoglycan"/>
    <property type="match status" value="1"/>
</dbReference>
<dbReference type="GO" id="GO:0070593">
    <property type="term" value="P:dendrite self-avoidance"/>
    <property type="evidence" value="ECO:0007669"/>
    <property type="project" value="TreeGrafter"/>
</dbReference>
<gene>
    <name evidence="4" type="ORF">GPUH_LOCUS186</name>
</gene>
<sequence>MSLREAPGIRLQWSKVGTAGLPSNAAQYDGELIIDGVRDSDAGQYRCTASGDHQFATDDATLDISSAKQDGGGPPLVMVDPREQTVNENEPATIRCWVPGLTTCELTWHKEEVGGSLPYGVYQSGGVLKIPRAQLQDAGNYICTARNEYGVGKSPPARLNVNRRKFCGSLLLS</sequence>
<dbReference type="GO" id="GO:0098632">
    <property type="term" value="F:cell-cell adhesion mediator activity"/>
    <property type="evidence" value="ECO:0007669"/>
    <property type="project" value="TreeGrafter"/>
</dbReference>
<proteinExistence type="predicted"/>
<dbReference type="SMART" id="SM00409">
    <property type="entry name" value="IG"/>
    <property type="match status" value="2"/>
</dbReference>
<dbReference type="PROSITE" id="PS50835">
    <property type="entry name" value="IG_LIKE"/>
    <property type="match status" value="2"/>
</dbReference>
<name>A0A183CUP5_9BILA</name>
<dbReference type="GO" id="GO:0030424">
    <property type="term" value="C:axon"/>
    <property type="evidence" value="ECO:0007669"/>
    <property type="project" value="TreeGrafter"/>
</dbReference>
<feature type="domain" description="Ig-like" evidence="3">
    <location>
        <begin position="1"/>
        <end position="63"/>
    </location>
</feature>
<dbReference type="GO" id="GO:0007156">
    <property type="term" value="P:homophilic cell adhesion via plasma membrane adhesion molecules"/>
    <property type="evidence" value="ECO:0007669"/>
    <property type="project" value="TreeGrafter"/>
</dbReference>
<dbReference type="GO" id="GO:0007411">
    <property type="term" value="P:axon guidance"/>
    <property type="evidence" value="ECO:0007669"/>
    <property type="project" value="TreeGrafter"/>
</dbReference>
<evidence type="ECO:0000259" key="3">
    <source>
        <dbReference type="PROSITE" id="PS50835"/>
    </source>
</evidence>
<dbReference type="InterPro" id="IPR007110">
    <property type="entry name" value="Ig-like_dom"/>
</dbReference>